<reference evidence="2" key="2">
    <citation type="journal article" date="2015" name="Fish Shellfish Immunol.">
        <title>Early steps in the European eel (Anguilla anguilla)-Vibrio vulnificus interaction in the gills: Role of the RtxA13 toxin.</title>
        <authorList>
            <person name="Callol A."/>
            <person name="Pajuelo D."/>
            <person name="Ebbesson L."/>
            <person name="Teles M."/>
            <person name="MacKenzie S."/>
            <person name="Amaro C."/>
        </authorList>
    </citation>
    <scope>NUCLEOTIDE SEQUENCE</scope>
</reference>
<keyword evidence="1" id="KW-1133">Transmembrane helix</keyword>
<reference evidence="2" key="1">
    <citation type="submission" date="2014-11" db="EMBL/GenBank/DDBJ databases">
        <authorList>
            <person name="Amaro Gonzalez C."/>
        </authorList>
    </citation>
    <scope>NUCLEOTIDE SEQUENCE</scope>
</reference>
<feature type="transmembrane region" description="Helical" evidence="1">
    <location>
        <begin position="6"/>
        <end position="27"/>
    </location>
</feature>
<keyword evidence="1" id="KW-0812">Transmembrane</keyword>
<proteinExistence type="predicted"/>
<protein>
    <submittedName>
        <fullName evidence="2">Uncharacterized protein</fullName>
    </submittedName>
</protein>
<evidence type="ECO:0000256" key="1">
    <source>
        <dbReference type="SAM" id="Phobius"/>
    </source>
</evidence>
<name>A0A0E9QYE0_ANGAN</name>
<organism evidence="2">
    <name type="scientific">Anguilla anguilla</name>
    <name type="common">European freshwater eel</name>
    <name type="synonym">Muraena anguilla</name>
    <dbReference type="NCBI Taxonomy" id="7936"/>
    <lineage>
        <taxon>Eukaryota</taxon>
        <taxon>Metazoa</taxon>
        <taxon>Chordata</taxon>
        <taxon>Craniata</taxon>
        <taxon>Vertebrata</taxon>
        <taxon>Euteleostomi</taxon>
        <taxon>Actinopterygii</taxon>
        <taxon>Neopterygii</taxon>
        <taxon>Teleostei</taxon>
        <taxon>Anguilliformes</taxon>
        <taxon>Anguillidae</taxon>
        <taxon>Anguilla</taxon>
    </lineage>
</organism>
<dbReference type="AlphaFoldDB" id="A0A0E9QYE0"/>
<evidence type="ECO:0000313" key="2">
    <source>
        <dbReference type="EMBL" id="JAH21113.1"/>
    </source>
</evidence>
<keyword evidence="1" id="KW-0472">Membrane</keyword>
<accession>A0A0E9QYE0</accession>
<sequence>MYSTFVFFFFIFKLTLLFLFMALICIIQEEPICSKRYWVDIN</sequence>
<dbReference type="EMBL" id="GBXM01087464">
    <property type="protein sequence ID" value="JAH21113.1"/>
    <property type="molecule type" value="Transcribed_RNA"/>
</dbReference>